<evidence type="ECO:0008006" key="3">
    <source>
        <dbReference type="Google" id="ProtNLM"/>
    </source>
</evidence>
<gene>
    <name evidence="1" type="ORF">BZK42_27165</name>
</gene>
<proteinExistence type="predicted"/>
<comment type="caution">
    <text evidence="1">The sequence shown here is derived from an EMBL/GenBank/DDBJ whole genome shotgun (WGS) entry which is preliminary data.</text>
</comment>
<sequence>MIFFLFLVLALILYCPCFMLQSVIGRQKGFDVSTFRHRGRRWRVIHLAVRERVGRMTRCRVRFYHDAFLRALGEALRTGEPVLFRSHLMRSAQVALACQTLISCDRRYHVTRVNIPPYERRLMTLQILLQEWRFVRVPEQGGMVVVSPQQNNPVSRE</sequence>
<organism evidence="1 2">
    <name type="scientific">Citrobacter braakii</name>
    <dbReference type="NCBI Taxonomy" id="57706"/>
    <lineage>
        <taxon>Bacteria</taxon>
        <taxon>Pseudomonadati</taxon>
        <taxon>Pseudomonadota</taxon>
        <taxon>Gammaproteobacteria</taxon>
        <taxon>Enterobacterales</taxon>
        <taxon>Enterobacteriaceae</taxon>
        <taxon>Citrobacter</taxon>
        <taxon>Citrobacter freundii complex</taxon>
    </lineage>
</organism>
<protein>
    <recommendedName>
        <fullName evidence="3">Pili assembly chaperone</fullName>
    </recommendedName>
</protein>
<dbReference type="Proteomes" id="UP000192573">
    <property type="component" value="Unassembled WGS sequence"/>
</dbReference>
<evidence type="ECO:0000313" key="2">
    <source>
        <dbReference type="Proteomes" id="UP000192573"/>
    </source>
</evidence>
<reference evidence="1 2" key="1">
    <citation type="submission" date="2017-03" db="EMBL/GenBank/DDBJ databases">
        <authorList>
            <person name="Afonso C.L."/>
            <person name="Miller P.J."/>
            <person name="Scott M.A."/>
            <person name="Spackman E."/>
            <person name="Goraichik I."/>
            <person name="Dimitrov K.M."/>
            <person name="Suarez D.L."/>
            <person name="Swayne D.E."/>
        </authorList>
    </citation>
    <scope>NUCLEOTIDE SEQUENCE [LARGE SCALE GENOMIC DNA]</scope>
    <source>
        <strain evidence="1 2">ATCC 51113</strain>
    </source>
</reference>
<dbReference type="EMBL" id="NAEW01000041">
    <property type="protein sequence ID" value="OQM39001.1"/>
    <property type="molecule type" value="Genomic_DNA"/>
</dbReference>
<name>A0A1V8NRG6_CITBR</name>
<evidence type="ECO:0000313" key="1">
    <source>
        <dbReference type="EMBL" id="OQM39001.1"/>
    </source>
</evidence>
<accession>A0A1V8NRG6</accession>
<dbReference type="AlphaFoldDB" id="A0A1V8NRG6"/>
<dbReference type="RefSeq" id="WP_080861321.1">
    <property type="nucleotide sequence ID" value="NZ_CP077405.1"/>
</dbReference>